<evidence type="ECO:0000256" key="1">
    <source>
        <dbReference type="SAM" id="MobiDB-lite"/>
    </source>
</evidence>
<keyword evidence="3" id="KW-1185">Reference proteome</keyword>
<feature type="compositionally biased region" description="Low complexity" evidence="1">
    <location>
        <begin position="13"/>
        <end position="25"/>
    </location>
</feature>
<dbReference type="EMBL" id="JABMIG020000156">
    <property type="protein sequence ID" value="KAL3788479.1"/>
    <property type="molecule type" value="Genomic_DNA"/>
</dbReference>
<proteinExistence type="predicted"/>
<organism evidence="2 3">
    <name type="scientific">Cyclotella cryptica</name>
    <dbReference type="NCBI Taxonomy" id="29204"/>
    <lineage>
        <taxon>Eukaryota</taxon>
        <taxon>Sar</taxon>
        <taxon>Stramenopiles</taxon>
        <taxon>Ochrophyta</taxon>
        <taxon>Bacillariophyta</taxon>
        <taxon>Coscinodiscophyceae</taxon>
        <taxon>Thalassiosirophycidae</taxon>
        <taxon>Stephanodiscales</taxon>
        <taxon>Stephanodiscaceae</taxon>
        <taxon>Cyclotella</taxon>
    </lineage>
</organism>
<evidence type="ECO:0000313" key="3">
    <source>
        <dbReference type="Proteomes" id="UP001516023"/>
    </source>
</evidence>
<sequence>MESNCKKSTLWIANTTPSSPAPNTATRLKLFNYDDDGRNRTAIGTMRSKLSAALTDPASVQTNPMARLESFDCFDVQSPTNPPRLEARAALAVRETRAK</sequence>
<comment type="caution">
    <text evidence="2">The sequence shown here is derived from an EMBL/GenBank/DDBJ whole genome shotgun (WGS) entry which is preliminary data.</text>
</comment>
<reference evidence="2 3" key="1">
    <citation type="journal article" date="2020" name="G3 (Bethesda)">
        <title>Improved Reference Genome for Cyclotella cryptica CCMP332, a Model for Cell Wall Morphogenesis, Salinity Adaptation, and Lipid Production in Diatoms (Bacillariophyta).</title>
        <authorList>
            <person name="Roberts W.R."/>
            <person name="Downey K.M."/>
            <person name="Ruck E.C."/>
            <person name="Traller J.C."/>
            <person name="Alverson A.J."/>
        </authorList>
    </citation>
    <scope>NUCLEOTIDE SEQUENCE [LARGE SCALE GENOMIC DNA]</scope>
    <source>
        <strain evidence="2 3">CCMP332</strain>
    </source>
</reference>
<dbReference type="AlphaFoldDB" id="A0ABD3PLE4"/>
<protein>
    <submittedName>
        <fullName evidence="2">Uncharacterized protein</fullName>
    </submittedName>
</protein>
<dbReference type="Proteomes" id="UP001516023">
    <property type="component" value="Unassembled WGS sequence"/>
</dbReference>
<accession>A0ABD3PLE4</accession>
<feature type="region of interest" description="Disordered" evidence="1">
    <location>
        <begin position="1"/>
        <end position="25"/>
    </location>
</feature>
<gene>
    <name evidence="2" type="ORF">HJC23_011431</name>
</gene>
<evidence type="ECO:0000313" key="2">
    <source>
        <dbReference type="EMBL" id="KAL3788479.1"/>
    </source>
</evidence>
<name>A0ABD3PLE4_9STRA</name>